<comment type="subcellular location">
    <subcellularLocation>
        <location evidence="1">Membrane</location>
        <topology evidence="1">Multi-pass membrane protein</topology>
    </subcellularLocation>
</comment>
<comment type="similarity">
    <text evidence="1">Belongs to the inward rectifier-type potassium channel (TC 1.A.2.1) family.</text>
</comment>
<dbReference type="PANTHER" id="PTHR11767">
    <property type="entry name" value="INWARD RECTIFIER POTASSIUM CHANNEL"/>
    <property type="match status" value="1"/>
</dbReference>
<dbReference type="Gene3D" id="1.10.287.70">
    <property type="match status" value="1"/>
</dbReference>
<name>A0AAV4EW42_9GAST</name>
<evidence type="ECO:0000313" key="4">
    <source>
        <dbReference type="EMBL" id="GFR65392.1"/>
    </source>
</evidence>
<sequence length="156" mass="17542">MSGKGTPIGGASESEVGGTIFLFSDHNQQEAATSRKRWWDILRVYSAGLSEHKRKYLADLYITLIDLEWRYALAVLFNVFLVTFMVFAIFWWLMAHNNGDFANLNNPDHEFCLLGVKSFPGAILFSIETQTTIGYGMAYPNADCGGTLPLMYLQVN</sequence>
<evidence type="ECO:0000313" key="5">
    <source>
        <dbReference type="Proteomes" id="UP000762676"/>
    </source>
</evidence>
<dbReference type="InterPro" id="IPR016449">
    <property type="entry name" value="K_chnl_inward-rec_Kir"/>
</dbReference>
<dbReference type="InterPro" id="IPR040445">
    <property type="entry name" value="Kir_TM"/>
</dbReference>
<dbReference type="PRINTS" id="PR01320">
    <property type="entry name" value="KIRCHANNEL"/>
</dbReference>
<keyword evidence="2" id="KW-0472">Membrane</keyword>
<reference evidence="4 5" key="1">
    <citation type="journal article" date="2021" name="Elife">
        <title>Chloroplast acquisition without the gene transfer in kleptoplastic sea slugs, Plakobranchus ocellatus.</title>
        <authorList>
            <person name="Maeda T."/>
            <person name="Takahashi S."/>
            <person name="Yoshida T."/>
            <person name="Shimamura S."/>
            <person name="Takaki Y."/>
            <person name="Nagai Y."/>
            <person name="Toyoda A."/>
            <person name="Suzuki Y."/>
            <person name="Arimoto A."/>
            <person name="Ishii H."/>
            <person name="Satoh N."/>
            <person name="Nishiyama T."/>
            <person name="Hasebe M."/>
            <person name="Maruyama T."/>
            <person name="Minagawa J."/>
            <person name="Obokata J."/>
            <person name="Shigenobu S."/>
        </authorList>
    </citation>
    <scope>NUCLEOTIDE SEQUENCE [LARGE SCALE GENOMIC DNA]</scope>
</reference>
<dbReference type="Proteomes" id="UP000762676">
    <property type="component" value="Unassembled WGS sequence"/>
</dbReference>
<dbReference type="Pfam" id="PF01007">
    <property type="entry name" value="IRK"/>
    <property type="match status" value="1"/>
</dbReference>
<accession>A0AAV4EW42</accession>
<feature type="transmembrane region" description="Helical" evidence="2">
    <location>
        <begin position="71"/>
        <end position="94"/>
    </location>
</feature>
<feature type="domain" description="Potassium channel inwardly rectifying transmembrane" evidence="3">
    <location>
        <begin position="44"/>
        <end position="154"/>
    </location>
</feature>
<dbReference type="GO" id="GO:0005886">
    <property type="term" value="C:plasma membrane"/>
    <property type="evidence" value="ECO:0007669"/>
    <property type="project" value="TreeGrafter"/>
</dbReference>
<evidence type="ECO:0000259" key="3">
    <source>
        <dbReference type="Pfam" id="PF01007"/>
    </source>
</evidence>
<dbReference type="SUPFAM" id="SSF81324">
    <property type="entry name" value="Voltage-gated potassium channels"/>
    <property type="match status" value="1"/>
</dbReference>
<keyword evidence="1" id="KW-0406">Ion transport</keyword>
<proteinExistence type="inferred from homology"/>
<dbReference type="GO" id="GO:0005242">
    <property type="term" value="F:inward rectifier potassium channel activity"/>
    <property type="evidence" value="ECO:0007669"/>
    <property type="project" value="InterPro"/>
</dbReference>
<evidence type="ECO:0000256" key="2">
    <source>
        <dbReference type="SAM" id="Phobius"/>
    </source>
</evidence>
<keyword evidence="1" id="KW-0851">Voltage-gated channel</keyword>
<evidence type="ECO:0000256" key="1">
    <source>
        <dbReference type="RuleBase" id="RU003822"/>
    </source>
</evidence>
<dbReference type="GO" id="GO:1990573">
    <property type="term" value="P:potassium ion import across plasma membrane"/>
    <property type="evidence" value="ECO:0007669"/>
    <property type="project" value="TreeGrafter"/>
</dbReference>
<dbReference type="EMBL" id="BMAT01000384">
    <property type="protein sequence ID" value="GFR65392.1"/>
    <property type="molecule type" value="Genomic_DNA"/>
</dbReference>
<comment type="caution">
    <text evidence="4">The sequence shown here is derived from an EMBL/GenBank/DDBJ whole genome shotgun (WGS) entry which is preliminary data.</text>
</comment>
<keyword evidence="1" id="KW-0813">Transport</keyword>
<gene>
    <name evidence="4" type="ORF">ElyMa_000202400</name>
</gene>
<dbReference type="PANTHER" id="PTHR11767:SF102">
    <property type="entry name" value="INWARDLY RECTIFYING POTASSIUM CHANNEL 1, ISOFORM F"/>
    <property type="match status" value="1"/>
</dbReference>
<protein>
    <submittedName>
        <fullName evidence="4">G protein-activated inward rectifier potassium channel 2</fullName>
    </submittedName>
</protein>
<dbReference type="GO" id="GO:0034765">
    <property type="term" value="P:regulation of monoatomic ion transmembrane transport"/>
    <property type="evidence" value="ECO:0007669"/>
    <property type="project" value="TreeGrafter"/>
</dbReference>
<dbReference type="AlphaFoldDB" id="A0AAV4EW42"/>
<organism evidence="4 5">
    <name type="scientific">Elysia marginata</name>
    <dbReference type="NCBI Taxonomy" id="1093978"/>
    <lineage>
        <taxon>Eukaryota</taxon>
        <taxon>Metazoa</taxon>
        <taxon>Spiralia</taxon>
        <taxon>Lophotrochozoa</taxon>
        <taxon>Mollusca</taxon>
        <taxon>Gastropoda</taxon>
        <taxon>Heterobranchia</taxon>
        <taxon>Euthyneura</taxon>
        <taxon>Panpulmonata</taxon>
        <taxon>Sacoglossa</taxon>
        <taxon>Placobranchoidea</taxon>
        <taxon>Plakobranchidae</taxon>
        <taxon>Elysia</taxon>
    </lineage>
</organism>
<keyword evidence="1 4" id="KW-0407">Ion channel</keyword>
<dbReference type="GO" id="GO:0034702">
    <property type="term" value="C:monoatomic ion channel complex"/>
    <property type="evidence" value="ECO:0007669"/>
    <property type="project" value="UniProtKB-KW"/>
</dbReference>
<keyword evidence="5" id="KW-1185">Reference proteome</keyword>
<keyword evidence="1 2" id="KW-0812">Transmembrane</keyword>
<keyword evidence="1" id="KW-0633">Potassium transport</keyword>
<keyword evidence="1" id="KW-0630">Potassium</keyword>
<keyword evidence="2" id="KW-1133">Transmembrane helix</keyword>